<sequence length="187" mass="21192">MATRNNTVEWITGVLLLIFFAMLFGIPNSSPWFGLVFVYLMAAALFIVGSMLWSALRSRRAALALGRMPPTRALHTREAKALEWFGQPERIVWRMPRGNVIDLIKATRAAGSRPVVRTLRGPYRVMVRARHHERHDFIGDVEVLMLPGADRYLRENNEADVLLCGRFAVVLALNGAWRIDQAPSLLR</sequence>
<organism evidence="2 3">
    <name type="scientific">Stenotrophomonas rhizophila</name>
    <dbReference type="NCBI Taxonomy" id="216778"/>
    <lineage>
        <taxon>Bacteria</taxon>
        <taxon>Pseudomonadati</taxon>
        <taxon>Pseudomonadota</taxon>
        <taxon>Gammaproteobacteria</taxon>
        <taxon>Lysobacterales</taxon>
        <taxon>Lysobacteraceae</taxon>
        <taxon>Stenotrophomonas</taxon>
    </lineage>
</organism>
<dbReference type="RefSeq" id="WP_147433871.1">
    <property type="nucleotide sequence ID" value="NZ_RCDC01000004.1"/>
</dbReference>
<reference evidence="2 3" key="1">
    <citation type="submission" date="2018-10" db="EMBL/GenBank/DDBJ databases">
        <title>Comparative analysis of microorganisms from saline springs in Andes Mountain Range, Colombia.</title>
        <authorList>
            <person name="Rubin E."/>
        </authorList>
    </citation>
    <scope>NUCLEOTIDE SEQUENCE [LARGE SCALE GENOMIC DNA]</scope>
    <source>
        <strain evidence="2 3">USBA GBX 843</strain>
    </source>
</reference>
<dbReference type="Proteomes" id="UP000274786">
    <property type="component" value="Unassembled WGS sequence"/>
</dbReference>
<dbReference type="EMBL" id="RCDC01000004">
    <property type="protein sequence ID" value="RLK57416.1"/>
    <property type="molecule type" value="Genomic_DNA"/>
</dbReference>
<proteinExistence type="predicted"/>
<keyword evidence="1" id="KW-0472">Membrane</keyword>
<evidence type="ECO:0000313" key="2">
    <source>
        <dbReference type="EMBL" id="RLK57416.1"/>
    </source>
</evidence>
<evidence type="ECO:0000313" key="3">
    <source>
        <dbReference type="Proteomes" id="UP000274786"/>
    </source>
</evidence>
<accession>A0A498CHV5</accession>
<evidence type="ECO:0000256" key="1">
    <source>
        <dbReference type="SAM" id="Phobius"/>
    </source>
</evidence>
<dbReference type="OrthoDB" id="6045686at2"/>
<comment type="caution">
    <text evidence="2">The sequence shown here is derived from an EMBL/GenBank/DDBJ whole genome shotgun (WGS) entry which is preliminary data.</text>
</comment>
<protein>
    <submittedName>
        <fullName evidence="2">Uncharacterized protein</fullName>
    </submittedName>
</protein>
<keyword evidence="1" id="KW-1133">Transmembrane helix</keyword>
<keyword evidence="1" id="KW-0812">Transmembrane</keyword>
<feature type="transmembrane region" description="Helical" evidence="1">
    <location>
        <begin position="7"/>
        <end position="26"/>
    </location>
</feature>
<name>A0A498CHV5_9GAMM</name>
<dbReference type="AlphaFoldDB" id="A0A498CHV5"/>
<gene>
    <name evidence="2" type="ORF">BCL79_1821</name>
</gene>
<feature type="transmembrane region" description="Helical" evidence="1">
    <location>
        <begin position="32"/>
        <end position="53"/>
    </location>
</feature>